<dbReference type="PROSITE" id="PS51858">
    <property type="entry name" value="PPPDE"/>
    <property type="match status" value="1"/>
</dbReference>
<evidence type="ECO:0000256" key="2">
    <source>
        <dbReference type="ARBA" id="ARBA00022670"/>
    </source>
</evidence>
<evidence type="ECO:0000256" key="3">
    <source>
        <dbReference type="ARBA" id="ARBA00022801"/>
    </source>
</evidence>
<evidence type="ECO:0000259" key="5">
    <source>
        <dbReference type="PROSITE" id="PS51858"/>
    </source>
</evidence>
<comment type="similarity">
    <text evidence="1">Belongs to the DeSI family.</text>
</comment>
<dbReference type="Gene3D" id="3.90.1720.30">
    <property type="entry name" value="PPPDE domains"/>
    <property type="match status" value="1"/>
</dbReference>
<dbReference type="InterPro" id="IPR008580">
    <property type="entry name" value="PPPDE_dom"/>
</dbReference>
<reference evidence="6" key="1">
    <citation type="submission" date="2019-03" db="EMBL/GenBank/DDBJ databases">
        <title>Long read genome sequence of the mycoparasitic Pythium oligandrum ATCC 38472 isolated from sugarbeet rhizosphere.</title>
        <authorList>
            <person name="Gaulin E."/>
        </authorList>
    </citation>
    <scope>NUCLEOTIDE SEQUENCE</scope>
    <source>
        <strain evidence="6">ATCC 38472_TT</strain>
    </source>
</reference>
<accession>A0A8K1C6P6</accession>
<organism evidence="6 7">
    <name type="scientific">Pythium oligandrum</name>
    <name type="common">Mycoparasitic fungus</name>
    <dbReference type="NCBI Taxonomy" id="41045"/>
    <lineage>
        <taxon>Eukaryota</taxon>
        <taxon>Sar</taxon>
        <taxon>Stramenopiles</taxon>
        <taxon>Oomycota</taxon>
        <taxon>Peronosporomycetes</taxon>
        <taxon>Pythiales</taxon>
        <taxon>Pythiaceae</taxon>
        <taxon>Pythium</taxon>
    </lineage>
</organism>
<feature type="region of interest" description="Disordered" evidence="4">
    <location>
        <begin position="176"/>
        <end position="197"/>
    </location>
</feature>
<evidence type="ECO:0000256" key="1">
    <source>
        <dbReference type="ARBA" id="ARBA00008140"/>
    </source>
</evidence>
<dbReference type="InterPro" id="IPR042266">
    <property type="entry name" value="PPPDE_sf"/>
</dbReference>
<proteinExistence type="inferred from homology"/>
<gene>
    <name evidence="6" type="ORF">Poli38472_003379</name>
</gene>
<dbReference type="GO" id="GO:0016579">
    <property type="term" value="P:protein deubiquitination"/>
    <property type="evidence" value="ECO:0007669"/>
    <property type="project" value="TreeGrafter"/>
</dbReference>
<name>A0A8K1C6P6_PYTOL</name>
<dbReference type="PANTHER" id="PTHR12378">
    <property type="entry name" value="DESUMOYLATING ISOPEPTIDASE"/>
    <property type="match status" value="1"/>
</dbReference>
<keyword evidence="2" id="KW-0645">Protease</keyword>
<evidence type="ECO:0000313" key="6">
    <source>
        <dbReference type="EMBL" id="TMW57454.1"/>
    </source>
</evidence>
<dbReference type="Pfam" id="PF05903">
    <property type="entry name" value="Peptidase_C97"/>
    <property type="match status" value="1"/>
</dbReference>
<evidence type="ECO:0000313" key="7">
    <source>
        <dbReference type="Proteomes" id="UP000794436"/>
    </source>
</evidence>
<dbReference type="EMBL" id="SPLM01000144">
    <property type="protein sequence ID" value="TMW57454.1"/>
    <property type="molecule type" value="Genomic_DNA"/>
</dbReference>
<dbReference type="PANTHER" id="PTHR12378:SF80">
    <property type="entry name" value="IP06716P-RELATED"/>
    <property type="match status" value="1"/>
</dbReference>
<keyword evidence="7" id="KW-1185">Reference proteome</keyword>
<dbReference type="Proteomes" id="UP000794436">
    <property type="component" value="Unassembled WGS sequence"/>
</dbReference>
<keyword evidence="3" id="KW-0378">Hydrolase</keyword>
<dbReference type="GO" id="GO:0006508">
    <property type="term" value="P:proteolysis"/>
    <property type="evidence" value="ECO:0007669"/>
    <property type="project" value="UniProtKB-KW"/>
</dbReference>
<sequence>MAPRAVQTPVRLNVYDLSDANGYISYIGLGLFHTGVEIGGDEFSFASGAGVFYSTPRQAPGARFRESIEMGDFQGSYSDAKNLAYSLRHEFDGASYNLFTKNCNSYSEALCQLLVGKSIPAYINRAAYLGSFFSCLLPSDAGSQAPVGDTTGSGAAALASRRSDTAYMPFAGSGVSLSDNTASSSSNTESTVADRREKVRMAALRRFQEKSTEEETTRNTI</sequence>
<comment type="caution">
    <text evidence="6">The sequence shown here is derived from an EMBL/GenBank/DDBJ whole genome shotgun (WGS) entry which is preliminary data.</text>
</comment>
<feature type="compositionally biased region" description="Low complexity" evidence="4">
    <location>
        <begin position="176"/>
        <end position="191"/>
    </location>
</feature>
<dbReference type="SMART" id="SM01179">
    <property type="entry name" value="DUF862"/>
    <property type="match status" value="1"/>
</dbReference>
<evidence type="ECO:0000256" key="4">
    <source>
        <dbReference type="SAM" id="MobiDB-lite"/>
    </source>
</evidence>
<feature type="domain" description="PPPDE" evidence="5">
    <location>
        <begin position="8"/>
        <end position="141"/>
    </location>
</feature>
<dbReference type="OrthoDB" id="412286at2759"/>
<dbReference type="AlphaFoldDB" id="A0A8K1C6P6"/>
<dbReference type="GO" id="GO:0101005">
    <property type="term" value="F:deubiquitinase activity"/>
    <property type="evidence" value="ECO:0007669"/>
    <property type="project" value="TreeGrafter"/>
</dbReference>
<protein>
    <recommendedName>
        <fullName evidence="5">PPPDE domain-containing protein</fullName>
    </recommendedName>
</protein>